<evidence type="ECO:0000313" key="2">
    <source>
        <dbReference type="Proteomes" id="UP001180081"/>
    </source>
</evidence>
<organism evidence="1 2">
    <name type="scientific">Chitinimonas viridis</name>
    <dbReference type="NCBI Taxonomy" id="664880"/>
    <lineage>
        <taxon>Bacteria</taxon>
        <taxon>Pseudomonadati</taxon>
        <taxon>Pseudomonadota</taxon>
        <taxon>Betaproteobacteria</taxon>
        <taxon>Neisseriales</taxon>
        <taxon>Chitinibacteraceae</taxon>
        <taxon>Chitinimonas</taxon>
    </lineage>
</organism>
<gene>
    <name evidence="1" type="ORF">QWZ03_15180</name>
</gene>
<name>A0ABT8B769_9NEIS</name>
<comment type="caution">
    <text evidence="1">The sequence shown here is derived from an EMBL/GenBank/DDBJ whole genome shotgun (WGS) entry which is preliminary data.</text>
</comment>
<dbReference type="Proteomes" id="UP001180081">
    <property type="component" value="Unassembled WGS sequence"/>
</dbReference>
<reference evidence="1" key="2">
    <citation type="submission" date="2023-06" db="EMBL/GenBank/DDBJ databases">
        <authorList>
            <person name="Lucena T."/>
            <person name="Sun Q."/>
        </authorList>
    </citation>
    <scope>NUCLEOTIDE SEQUENCE</scope>
    <source>
        <strain evidence="1">CECT 7703</strain>
    </source>
</reference>
<keyword evidence="2" id="KW-1185">Reference proteome</keyword>
<reference evidence="1" key="1">
    <citation type="journal article" date="2014" name="Int. J. Syst. Evol. Microbiol.">
        <title>Complete genome of a new Firmicutes species belonging to the dominant human colonic microbiota ('Ruminococcus bicirculans') reveals two chromosomes and a selective capacity to utilize plant glucans.</title>
        <authorList>
            <consortium name="NISC Comparative Sequencing Program"/>
            <person name="Wegmann U."/>
            <person name="Louis P."/>
            <person name="Goesmann A."/>
            <person name="Henrissat B."/>
            <person name="Duncan S.H."/>
            <person name="Flint H.J."/>
        </authorList>
    </citation>
    <scope>NUCLEOTIDE SEQUENCE</scope>
    <source>
        <strain evidence="1">CECT 7703</strain>
    </source>
</reference>
<proteinExistence type="predicted"/>
<dbReference type="EMBL" id="JAUFPU010000018">
    <property type="protein sequence ID" value="MDN3578108.1"/>
    <property type="molecule type" value="Genomic_DNA"/>
</dbReference>
<evidence type="ECO:0000313" key="1">
    <source>
        <dbReference type="EMBL" id="MDN3578108.1"/>
    </source>
</evidence>
<dbReference type="RefSeq" id="WP_290333491.1">
    <property type="nucleotide sequence ID" value="NZ_JAUFPU010000018.1"/>
</dbReference>
<protein>
    <submittedName>
        <fullName evidence="1">DUF4390 domain-containing protein</fullName>
    </submittedName>
</protein>
<accession>A0ABT8B769</accession>
<sequence>MPRTNIQRLLLQLCALLCCLPLWAGGIALESYHGVEQEGRLSIDARFLVSLDAMHENALLSGVPLTFAVEFTLTKPRWYWAWRRVADWFDPTARIEYRLSYHGLTRSYRVGVGTLYRSYDTLDGALRSLGVVRDWMVAERGSVTKKLDSRFAGHLTMRLDTDKLPKPLQLGLLGDAEWKLNSEQTTVEFEEAQ</sequence>
<dbReference type="InterPro" id="IPR025500">
    <property type="entry name" value="DUF4390"/>
</dbReference>
<dbReference type="Pfam" id="PF14334">
    <property type="entry name" value="DUF4390"/>
    <property type="match status" value="1"/>
</dbReference>